<name>A0A6V8HN54_TALPI</name>
<feature type="transmembrane region" description="Helical" evidence="6">
    <location>
        <begin position="139"/>
        <end position="163"/>
    </location>
</feature>
<evidence type="ECO:0000256" key="1">
    <source>
        <dbReference type="ARBA" id="ARBA00004141"/>
    </source>
</evidence>
<dbReference type="PANTHER" id="PTHR33048">
    <property type="entry name" value="PTH11-LIKE INTEGRAL MEMBRANE PROTEIN (AFU_ORTHOLOGUE AFUA_5G11245)"/>
    <property type="match status" value="1"/>
</dbReference>
<dbReference type="InterPro" id="IPR052337">
    <property type="entry name" value="SAT4-like"/>
</dbReference>
<protein>
    <recommendedName>
        <fullName evidence="7">Rhodopsin domain-containing protein</fullName>
    </recommendedName>
</protein>
<reference evidence="9" key="1">
    <citation type="journal article" date="2015" name="Genome Announc.">
        <title>Draft genome sequence of Talaromyces cellulolyticus strain Y-94, a source of lignocellulosic biomass-degrading enzymes.</title>
        <authorList>
            <person name="Fujii T."/>
            <person name="Koike H."/>
            <person name="Sawayama S."/>
            <person name="Yano S."/>
            <person name="Inoue H."/>
        </authorList>
    </citation>
    <scope>NUCLEOTIDE SEQUENCE [LARGE SCALE GENOMIC DNA]</scope>
    <source>
        <strain evidence="9">Y-94</strain>
    </source>
</reference>
<dbReference type="Proteomes" id="UP000053095">
    <property type="component" value="Unassembled WGS sequence"/>
</dbReference>
<feature type="transmembrane region" description="Helical" evidence="6">
    <location>
        <begin position="16"/>
        <end position="37"/>
    </location>
</feature>
<evidence type="ECO:0000256" key="5">
    <source>
        <dbReference type="ARBA" id="ARBA00038359"/>
    </source>
</evidence>
<evidence type="ECO:0000256" key="6">
    <source>
        <dbReference type="SAM" id="Phobius"/>
    </source>
</evidence>
<comment type="similarity">
    <text evidence="5">Belongs to the SAT4 family.</text>
</comment>
<evidence type="ECO:0000256" key="2">
    <source>
        <dbReference type="ARBA" id="ARBA00022692"/>
    </source>
</evidence>
<comment type="caution">
    <text evidence="8">The sequence shown here is derived from an EMBL/GenBank/DDBJ whole genome shotgun (WGS) entry which is preliminary data.</text>
</comment>
<sequence>MSTNELTISFATAREVLAVAIALPVVGILVVSGRSYIRLANQQKFDIDDWFIVGSLVLVIGMGASQIYGVSQKAIGYASEPYPSPSPTAELTELTPKQRVVELVDWITWVLMVPANGLIKLSTLFLYRRLFFVVRWDLFDILSLALVVICALWTVSFLFATIFGCGAHFDYPWGPLAEIGSCNTNMRLDGLMISDLITDILVWLVPIPVVWQMKMPITQKLGVTAILMLAAVSLAAAVVRLIVQWQISNGGYAAHTDVDRKPAIARKAASLNEY</sequence>
<dbReference type="PANTHER" id="PTHR33048:SF157">
    <property type="entry name" value="INTEGRAL MEMBRANE PROTEIN"/>
    <property type="match status" value="1"/>
</dbReference>
<dbReference type="EMBL" id="DF933837">
    <property type="protein sequence ID" value="GAM40913.1"/>
    <property type="molecule type" value="Genomic_DNA"/>
</dbReference>
<keyword evidence="2 6" id="KW-0812">Transmembrane</keyword>
<feature type="transmembrane region" description="Helical" evidence="6">
    <location>
        <begin position="223"/>
        <end position="243"/>
    </location>
</feature>
<feature type="transmembrane region" description="Helical" evidence="6">
    <location>
        <begin position="49"/>
        <end position="68"/>
    </location>
</feature>
<feature type="transmembrane region" description="Helical" evidence="6">
    <location>
        <begin position="106"/>
        <end position="127"/>
    </location>
</feature>
<dbReference type="GO" id="GO:0016020">
    <property type="term" value="C:membrane"/>
    <property type="evidence" value="ECO:0007669"/>
    <property type="project" value="UniProtKB-SubCell"/>
</dbReference>
<proteinExistence type="inferred from homology"/>
<evidence type="ECO:0000313" key="8">
    <source>
        <dbReference type="EMBL" id="GAM40913.1"/>
    </source>
</evidence>
<gene>
    <name evidence="8" type="ORF">TCE0_041r13631</name>
</gene>
<keyword evidence="4 6" id="KW-0472">Membrane</keyword>
<accession>A0A6V8HN54</accession>
<organism evidence="8 9">
    <name type="scientific">Talaromyces pinophilus</name>
    <name type="common">Penicillium pinophilum</name>
    <dbReference type="NCBI Taxonomy" id="128442"/>
    <lineage>
        <taxon>Eukaryota</taxon>
        <taxon>Fungi</taxon>
        <taxon>Dikarya</taxon>
        <taxon>Ascomycota</taxon>
        <taxon>Pezizomycotina</taxon>
        <taxon>Eurotiomycetes</taxon>
        <taxon>Eurotiomycetidae</taxon>
        <taxon>Eurotiales</taxon>
        <taxon>Trichocomaceae</taxon>
        <taxon>Talaromyces</taxon>
        <taxon>Talaromyces sect. Talaromyces</taxon>
    </lineage>
</organism>
<evidence type="ECO:0000256" key="3">
    <source>
        <dbReference type="ARBA" id="ARBA00022989"/>
    </source>
</evidence>
<dbReference type="InterPro" id="IPR049326">
    <property type="entry name" value="Rhodopsin_dom_fungi"/>
</dbReference>
<evidence type="ECO:0000256" key="4">
    <source>
        <dbReference type="ARBA" id="ARBA00023136"/>
    </source>
</evidence>
<keyword evidence="9" id="KW-1185">Reference proteome</keyword>
<dbReference type="AlphaFoldDB" id="A0A6V8HN54"/>
<dbReference type="Pfam" id="PF20684">
    <property type="entry name" value="Fung_rhodopsin"/>
    <property type="match status" value="1"/>
</dbReference>
<feature type="domain" description="Rhodopsin" evidence="7">
    <location>
        <begin position="34"/>
        <end position="247"/>
    </location>
</feature>
<keyword evidence="3 6" id="KW-1133">Transmembrane helix</keyword>
<comment type="subcellular location">
    <subcellularLocation>
        <location evidence="1">Membrane</location>
        <topology evidence="1">Multi-pass membrane protein</topology>
    </subcellularLocation>
</comment>
<evidence type="ECO:0000259" key="7">
    <source>
        <dbReference type="Pfam" id="PF20684"/>
    </source>
</evidence>
<evidence type="ECO:0000313" key="9">
    <source>
        <dbReference type="Proteomes" id="UP000053095"/>
    </source>
</evidence>